<dbReference type="AlphaFoldDB" id="A0AAE3XAC8"/>
<reference evidence="1" key="1">
    <citation type="submission" date="2023-07" db="EMBL/GenBank/DDBJ databases">
        <title>Sorghum-associated microbial communities from plants grown in Nebraska, USA.</title>
        <authorList>
            <person name="Schachtman D."/>
        </authorList>
    </citation>
    <scope>NUCLEOTIDE SEQUENCE</scope>
    <source>
        <strain evidence="1">BE330</strain>
    </source>
</reference>
<evidence type="ECO:0000313" key="1">
    <source>
        <dbReference type="EMBL" id="MDR6218085.1"/>
    </source>
</evidence>
<dbReference type="EMBL" id="JAVDQK010000003">
    <property type="protein sequence ID" value="MDR6218085.1"/>
    <property type="molecule type" value="Genomic_DNA"/>
</dbReference>
<keyword evidence="1" id="KW-0560">Oxidoreductase</keyword>
<dbReference type="Gene3D" id="3.20.20.80">
    <property type="entry name" value="Glycosidases"/>
    <property type="match status" value="1"/>
</dbReference>
<sequence length="646" mass="70975">MTDTRDAERPPLQLWAGLEPTVNRVHDRQMDQLALTGTDRRPEDMDRLADLGVQAVRFPLLWERTAPRGLSGADWRWGDTRLRRLQARRVQPIVGLVHHGSGPLGTDLLEPSFVSGLVAYARAVARRYPDITAYTPVNEPLTTARFSALYGHWYPHARSEAACWLALKHQLMATVLAMRAIREVQPAAQLIQTEDLGRTFSTPDLAAQADFENERRWLSLDLLCGAVTPDHPLWAHLRAAGASERDLWWFAEHACAPDVLGLNVYVTGERFLDSRVDRYPPHTHGGNGHAIYADVEAVRVCGAAHGGPAARLAETHARYGRPMALTEVHLDCTREEQLRWLWQAWHAAQDARERGADVRAVTAWAAMGACEWNSLLTRQDGHYESGLWDVRAPRPRPTALARLARALGSGSPPPPLATGTGWWARPVRHLYPVVGDPGHEEPEHDQDRAGAPLVVVGPEGALRQTLIRHCTLRGLRVLLTPSFPAHSCTSPVPWAVVHLPAPGVVRTARACAAQRLPLLTFSGAAVYRAAPEGALHRHVLVPDGQAALDHAVLRHWSQALVIRPGAGRRRAEEQPITRHFPLGLAGPGRPVPALRGAAEDLDQLLKTSLNLLIDGETGLWEIGCGSAGQEIRRGSQATMAEPAPYL</sequence>
<organism evidence="1 2">
    <name type="scientific">Deinococcus soli</name>
    <name type="common">ex Cha et al. 2016</name>
    <dbReference type="NCBI Taxonomy" id="1309411"/>
    <lineage>
        <taxon>Bacteria</taxon>
        <taxon>Thermotogati</taxon>
        <taxon>Deinococcota</taxon>
        <taxon>Deinococci</taxon>
        <taxon>Deinococcales</taxon>
        <taxon>Deinococcaceae</taxon>
        <taxon>Deinococcus</taxon>
    </lineage>
</organism>
<dbReference type="GO" id="GO:0008831">
    <property type="term" value="F:dTDP-4-dehydrorhamnose reductase activity"/>
    <property type="evidence" value="ECO:0007669"/>
    <property type="project" value="UniProtKB-EC"/>
</dbReference>
<dbReference type="InterPro" id="IPR001360">
    <property type="entry name" value="Glyco_hydro_1"/>
</dbReference>
<dbReference type="RefSeq" id="WP_309852791.1">
    <property type="nucleotide sequence ID" value="NZ_JAVDQJ010000003.1"/>
</dbReference>
<dbReference type="SUPFAM" id="SSF51445">
    <property type="entry name" value="(Trans)glycosidases"/>
    <property type="match status" value="1"/>
</dbReference>
<dbReference type="Proteomes" id="UP001185331">
    <property type="component" value="Unassembled WGS sequence"/>
</dbReference>
<gene>
    <name evidence="1" type="ORF">J2Y00_001646</name>
</gene>
<dbReference type="Pfam" id="PF00232">
    <property type="entry name" value="Glyco_hydro_1"/>
    <property type="match status" value="1"/>
</dbReference>
<proteinExistence type="predicted"/>
<dbReference type="GO" id="GO:0005975">
    <property type="term" value="P:carbohydrate metabolic process"/>
    <property type="evidence" value="ECO:0007669"/>
    <property type="project" value="InterPro"/>
</dbReference>
<dbReference type="EC" id="1.1.1.133" evidence="1"/>
<dbReference type="GO" id="GO:0004553">
    <property type="term" value="F:hydrolase activity, hydrolyzing O-glycosyl compounds"/>
    <property type="evidence" value="ECO:0007669"/>
    <property type="project" value="InterPro"/>
</dbReference>
<protein>
    <submittedName>
        <fullName evidence="1">dTDP-4-dehydrorhamnose reductase</fullName>
        <ecNumber evidence="1">1.1.1.133</ecNumber>
    </submittedName>
</protein>
<comment type="caution">
    <text evidence="1">The sequence shown here is derived from an EMBL/GenBank/DDBJ whole genome shotgun (WGS) entry which is preliminary data.</text>
</comment>
<accession>A0AAE3XAC8</accession>
<name>A0AAE3XAC8_9DEIO</name>
<dbReference type="InterPro" id="IPR017853">
    <property type="entry name" value="GH"/>
</dbReference>
<evidence type="ECO:0000313" key="2">
    <source>
        <dbReference type="Proteomes" id="UP001185331"/>
    </source>
</evidence>